<organism evidence="1 2">
    <name type="scientific">Caballeronia sordidicola</name>
    <name type="common">Burkholderia sordidicola</name>
    <dbReference type="NCBI Taxonomy" id="196367"/>
    <lineage>
        <taxon>Bacteria</taxon>
        <taxon>Pseudomonadati</taxon>
        <taxon>Pseudomonadota</taxon>
        <taxon>Betaproteobacteria</taxon>
        <taxon>Burkholderiales</taxon>
        <taxon>Burkholderiaceae</taxon>
        <taxon>Caballeronia</taxon>
    </lineage>
</organism>
<evidence type="ECO:0000313" key="1">
    <source>
        <dbReference type="EMBL" id="OTP66437.1"/>
    </source>
</evidence>
<proteinExistence type="predicted"/>
<evidence type="ECO:0000313" key="2">
    <source>
        <dbReference type="Proteomes" id="UP000195221"/>
    </source>
</evidence>
<dbReference type="AlphaFoldDB" id="A0A242M5K4"/>
<dbReference type="Proteomes" id="UP000195221">
    <property type="component" value="Unassembled WGS sequence"/>
</dbReference>
<sequence>MAVVEEGMIGGSSINIACIPAKALIQSARLMHAVRSADATTHGTDDKKVNMKKCIATFAPSLTDGQH</sequence>
<dbReference type="Gene3D" id="3.50.50.60">
    <property type="entry name" value="FAD/NAD(P)-binding domain"/>
    <property type="match status" value="1"/>
</dbReference>
<comment type="caution">
    <text evidence="1">The sequence shown here is derived from an EMBL/GenBank/DDBJ whole genome shotgun (WGS) entry which is preliminary data.</text>
</comment>
<dbReference type="EMBL" id="NBTZ01000160">
    <property type="protein sequence ID" value="OTP66437.1"/>
    <property type="molecule type" value="Genomic_DNA"/>
</dbReference>
<gene>
    <name evidence="1" type="ORF">PAMC26577_37745</name>
</gene>
<protein>
    <submittedName>
        <fullName evidence="1">PF00070 family, FAD-dependent NAD(P)-disulfide oxidoreductase</fullName>
    </submittedName>
</protein>
<dbReference type="InterPro" id="IPR036188">
    <property type="entry name" value="FAD/NAD-bd_sf"/>
</dbReference>
<reference evidence="1 2" key="1">
    <citation type="submission" date="2017-03" db="EMBL/GenBank/DDBJ databases">
        <title>Genome analysis of strain PAMC 26577.</title>
        <authorList>
            <person name="Oh H.-M."/>
            <person name="Yang J.-A."/>
        </authorList>
    </citation>
    <scope>NUCLEOTIDE SEQUENCE [LARGE SCALE GENOMIC DNA]</scope>
    <source>
        <strain evidence="1 2">PAMC 26577</strain>
    </source>
</reference>
<accession>A0A242M5K4</accession>
<name>A0A242M5K4_CABSO</name>